<reference evidence="1" key="2">
    <citation type="journal article" date="2015" name="Data Brief">
        <title>Shoot transcriptome of the giant reed, Arundo donax.</title>
        <authorList>
            <person name="Barrero R.A."/>
            <person name="Guerrero F.D."/>
            <person name="Moolhuijzen P."/>
            <person name="Goolsby J.A."/>
            <person name="Tidwell J."/>
            <person name="Bellgard S.E."/>
            <person name="Bellgard M.I."/>
        </authorList>
    </citation>
    <scope>NUCLEOTIDE SEQUENCE</scope>
    <source>
        <tissue evidence="1">Shoot tissue taken approximately 20 cm above the soil surface</tissue>
    </source>
</reference>
<organism evidence="1">
    <name type="scientific">Arundo donax</name>
    <name type="common">Giant reed</name>
    <name type="synonym">Donax arundinaceus</name>
    <dbReference type="NCBI Taxonomy" id="35708"/>
    <lineage>
        <taxon>Eukaryota</taxon>
        <taxon>Viridiplantae</taxon>
        <taxon>Streptophyta</taxon>
        <taxon>Embryophyta</taxon>
        <taxon>Tracheophyta</taxon>
        <taxon>Spermatophyta</taxon>
        <taxon>Magnoliopsida</taxon>
        <taxon>Liliopsida</taxon>
        <taxon>Poales</taxon>
        <taxon>Poaceae</taxon>
        <taxon>PACMAD clade</taxon>
        <taxon>Arundinoideae</taxon>
        <taxon>Arundineae</taxon>
        <taxon>Arundo</taxon>
    </lineage>
</organism>
<reference evidence="1" key="1">
    <citation type="submission" date="2014-09" db="EMBL/GenBank/DDBJ databases">
        <authorList>
            <person name="Magalhaes I.L.F."/>
            <person name="Oliveira U."/>
            <person name="Santos F.R."/>
            <person name="Vidigal T.H.D.A."/>
            <person name="Brescovit A.D."/>
            <person name="Santos A.J."/>
        </authorList>
    </citation>
    <scope>NUCLEOTIDE SEQUENCE</scope>
    <source>
        <tissue evidence="1">Shoot tissue taken approximately 20 cm above the soil surface</tissue>
    </source>
</reference>
<accession>A0A0A9F737</accession>
<evidence type="ECO:0000313" key="1">
    <source>
        <dbReference type="EMBL" id="JAE04073.1"/>
    </source>
</evidence>
<protein>
    <submittedName>
        <fullName evidence="1">Uncharacterized protein</fullName>
    </submittedName>
</protein>
<sequence length="51" mass="5638">MMPTLETRGEILAGGLQIIQQLQGRSTLVLLLELSKKFSSGGRNWQGKSHQ</sequence>
<dbReference type="EMBL" id="GBRH01193823">
    <property type="protein sequence ID" value="JAE04073.1"/>
    <property type="molecule type" value="Transcribed_RNA"/>
</dbReference>
<proteinExistence type="predicted"/>
<name>A0A0A9F737_ARUDO</name>
<dbReference type="AlphaFoldDB" id="A0A0A9F737"/>